<evidence type="ECO:0000256" key="3">
    <source>
        <dbReference type="ARBA" id="ARBA00023125"/>
    </source>
</evidence>
<protein>
    <recommendedName>
        <fullName evidence="6">MADS-box domain-containing protein</fullName>
    </recommendedName>
</protein>
<evidence type="ECO:0000256" key="2">
    <source>
        <dbReference type="ARBA" id="ARBA00023015"/>
    </source>
</evidence>
<keyword evidence="8" id="KW-1185">Reference proteome</keyword>
<evidence type="ECO:0000256" key="5">
    <source>
        <dbReference type="ARBA" id="ARBA00023242"/>
    </source>
</evidence>
<evidence type="ECO:0000256" key="1">
    <source>
        <dbReference type="ARBA" id="ARBA00004123"/>
    </source>
</evidence>
<evidence type="ECO:0000313" key="7">
    <source>
        <dbReference type="EMBL" id="KAL2037223.1"/>
    </source>
</evidence>
<keyword evidence="3" id="KW-0238">DNA-binding</keyword>
<dbReference type="EMBL" id="JBEFKJ010000043">
    <property type="protein sequence ID" value="KAL2037223.1"/>
    <property type="molecule type" value="Genomic_DNA"/>
</dbReference>
<dbReference type="Pfam" id="PF00319">
    <property type="entry name" value="SRF-TF"/>
    <property type="match status" value="1"/>
</dbReference>
<dbReference type="Proteomes" id="UP001590950">
    <property type="component" value="Unassembled WGS sequence"/>
</dbReference>
<keyword evidence="4" id="KW-0804">Transcription</keyword>
<dbReference type="InterPro" id="IPR002100">
    <property type="entry name" value="TF_MADSbox"/>
</dbReference>
<dbReference type="Gene3D" id="3.40.1810.10">
    <property type="entry name" value="Transcription factor, MADS-box"/>
    <property type="match status" value="1"/>
</dbReference>
<reference evidence="7 8" key="1">
    <citation type="submission" date="2024-09" db="EMBL/GenBank/DDBJ databases">
        <title>Rethinking Asexuality: The Enigmatic Case of Functional Sexual Genes in Lepraria (Stereocaulaceae).</title>
        <authorList>
            <person name="Doellman M."/>
            <person name="Sun Y."/>
            <person name="Barcenas-Pena A."/>
            <person name="Lumbsch H.T."/>
            <person name="Grewe F."/>
        </authorList>
    </citation>
    <scope>NUCLEOTIDE SEQUENCE [LARGE SCALE GENOMIC DNA]</scope>
    <source>
        <strain evidence="7 8">Mercado 3170</strain>
    </source>
</reference>
<name>A0ABR4A1M4_9LECA</name>
<feature type="domain" description="MADS-box" evidence="6">
    <location>
        <begin position="12"/>
        <end position="51"/>
    </location>
</feature>
<evidence type="ECO:0000313" key="8">
    <source>
        <dbReference type="Proteomes" id="UP001590950"/>
    </source>
</evidence>
<comment type="caution">
    <text evidence="7">The sequence shown here is derived from an EMBL/GenBank/DDBJ whole genome shotgun (WGS) entry which is preliminary data.</text>
</comment>
<accession>A0ABR4A1M4</accession>
<comment type="subcellular location">
    <subcellularLocation>
        <location evidence="1">Nucleus</location>
    </subcellularLocation>
</comment>
<keyword evidence="5" id="KW-0539">Nucleus</keyword>
<gene>
    <name evidence="7" type="ORF">N7G274_010086</name>
</gene>
<keyword evidence="2" id="KW-0805">Transcription regulation</keyword>
<dbReference type="InterPro" id="IPR036879">
    <property type="entry name" value="TF_MADSbox_sf"/>
</dbReference>
<dbReference type="PROSITE" id="PS50066">
    <property type="entry name" value="MADS_BOX_2"/>
    <property type="match status" value="1"/>
</dbReference>
<dbReference type="SUPFAM" id="SSF55455">
    <property type="entry name" value="SRF-like"/>
    <property type="match status" value="1"/>
</dbReference>
<evidence type="ECO:0000259" key="6">
    <source>
        <dbReference type="PROSITE" id="PS50066"/>
    </source>
</evidence>
<proteinExistence type="predicted"/>
<evidence type="ECO:0000256" key="4">
    <source>
        <dbReference type="ARBA" id="ARBA00023163"/>
    </source>
</evidence>
<organism evidence="7 8">
    <name type="scientific">Stereocaulon virgatum</name>
    <dbReference type="NCBI Taxonomy" id="373712"/>
    <lineage>
        <taxon>Eukaryota</taxon>
        <taxon>Fungi</taxon>
        <taxon>Dikarya</taxon>
        <taxon>Ascomycota</taxon>
        <taxon>Pezizomycotina</taxon>
        <taxon>Lecanoromycetes</taxon>
        <taxon>OSLEUM clade</taxon>
        <taxon>Lecanoromycetidae</taxon>
        <taxon>Lecanorales</taxon>
        <taxon>Lecanorineae</taxon>
        <taxon>Stereocaulaceae</taxon>
        <taxon>Stereocaulon</taxon>
    </lineage>
</organism>
<sequence length="106" mass="12390">MPYAAKAKAQQFTRRKPNLMKKADQLARLCHADVALIIRRNGRYYTYRSTDHNQWPPTITEIKESYPLPVNLLPRDFDKYNRESPQKVEEPLTIVEMAGLQSLQDT</sequence>